<evidence type="ECO:0000256" key="1">
    <source>
        <dbReference type="ARBA" id="ARBA00004370"/>
    </source>
</evidence>
<proteinExistence type="predicted"/>
<organism evidence="9">
    <name type="scientific">uncultured Sporomusa sp</name>
    <dbReference type="NCBI Taxonomy" id="307249"/>
    <lineage>
        <taxon>Bacteria</taxon>
        <taxon>Bacillati</taxon>
        <taxon>Bacillota</taxon>
        <taxon>Negativicutes</taxon>
        <taxon>Selenomonadales</taxon>
        <taxon>Sporomusaceae</taxon>
        <taxon>Sporomusa</taxon>
        <taxon>environmental samples</taxon>
    </lineage>
</organism>
<evidence type="ECO:0000256" key="3">
    <source>
        <dbReference type="ARBA" id="ARBA00022618"/>
    </source>
</evidence>
<gene>
    <name evidence="9" type="primary">ftsQ</name>
    <name evidence="9" type="ORF">KL86SPO_30719</name>
</gene>
<name>A0A212LSR1_9FIRM</name>
<keyword evidence="6" id="KW-0472">Membrane</keyword>
<sequence>MQTAERLKADRKRRASRFALCLAALAVLIAFFLFINSSYFTVGTVVVSGNKYIAVEDVLRVAGVPEQVNIFRLKTPEIRDRLLNDLRVAEVQVEREFPATIGIHIQERQPLAFVANQYGFVEIDRQGIVMAAFKNLKQVKVPVITGVRLGNVYVGDQVNNPGLLNVLTYLAALDEEVLNQLSEVNIKSADELVAYTTGSIYIRVGDNQRLMEKAKLTGEILQEISAKKMVVEYIDLNYTSPIIKIRDK</sequence>
<comment type="subcellular location">
    <subcellularLocation>
        <location evidence="1">Membrane</location>
    </subcellularLocation>
</comment>
<dbReference type="GO" id="GO:0051301">
    <property type="term" value="P:cell division"/>
    <property type="evidence" value="ECO:0007669"/>
    <property type="project" value="UniProtKB-KW"/>
</dbReference>
<protein>
    <submittedName>
        <fullName evidence="9">Polypeptide-transport protein FtsQ</fullName>
    </submittedName>
</protein>
<evidence type="ECO:0000256" key="2">
    <source>
        <dbReference type="ARBA" id="ARBA00022475"/>
    </source>
</evidence>
<feature type="domain" description="POTRA" evidence="8">
    <location>
        <begin position="40"/>
        <end position="108"/>
    </location>
</feature>
<dbReference type="InterPro" id="IPR013685">
    <property type="entry name" value="POTRA_FtsQ_type"/>
</dbReference>
<dbReference type="InterPro" id="IPR005548">
    <property type="entry name" value="Cell_div_FtsQ/DivIB_C"/>
</dbReference>
<dbReference type="GO" id="GO:0005886">
    <property type="term" value="C:plasma membrane"/>
    <property type="evidence" value="ECO:0007669"/>
    <property type="project" value="TreeGrafter"/>
</dbReference>
<dbReference type="PROSITE" id="PS51779">
    <property type="entry name" value="POTRA"/>
    <property type="match status" value="1"/>
</dbReference>
<keyword evidence="7" id="KW-0131">Cell cycle</keyword>
<dbReference type="PANTHER" id="PTHR37820:SF1">
    <property type="entry name" value="CELL DIVISION PROTEIN FTSQ"/>
    <property type="match status" value="1"/>
</dbReference>
<keyword evidence="3" id="KW-0132">Cell division</keyword>
<dbReference type="InterPro" id="IPR034746">
    <property type="entry name" value="POTRA"/>
</dbReference>
<accession>A0A212LSR1</accession>
<evidence type="ECO:0000313" key="9">
    <source>
        <dbReference type="EMBL" id="SCM80541.1"/>
    </source>
</evidence>
<dbReference type="RefSeq" id="WP_075754909.1">
    <property type="nucleotide sequence ID" value="NZ_LT608335.1"/>
</dbReference>
<evidence type="ECO:0000256" key="6">
    <source>
        <dbReference type="ARBA" id="ARBA00023136"/>
    </source>
</evidence>
<evidence type="ECO:0000256" key="5">
    <source>
        <dbReference type="ARBA" id="ARBA00022989"/>
    </source>
</evidence>
<evidence type="ECO:0000256" key="4">
    <source>
        <dbReference type="ARBA" id="ARBA00022692"/>
    </source>
</evidence>
<evidence type="ECO:0000259" key="8">
    <source>
        <dbReference type="PROSITE" id="PS51779"/>
    </source>
</evidence>
<dbReference type="Pfam" id="PF08478">
    <property type="entry name" value="POTRA_1"/>
    <property type="match status" value="1"/>
</dbReference>
<keyword evidence="2" id="KW-1003">Cell membrane</keyword>
<keyword evidence="5" id="KW-1133">Transmembrane helix</keyword>
<evidence type="ECO:0000256" key="7">
    <source>
        <dbReference type="ARBA" id="ARBA00023306"/>
    </source>
</evidence>
<reference evidence="9" key="1">
    <citation type="submission" date="2016-08" db="EMBL/GenBank/DDBJ databases">
        <authorList>
            <person name="Seilhamer J.J."/>
        </authorList>
    </citation>
    <scope>NUCLEOTIDE SEQUENCE</scope>
    <source>
        <strain evidence="9">86</strain>
    </source>
</reference>
<dbReference type="AlphaFoldDB" id="A0A212LSR1"/>
<dbReference type="PANTHER" id="PTHR37820">
    <property type="entry name" value="CELL DIVISION PROTEIN DIVIB"/>
    <property type="match status" value="1"/>
</dbReference>
<dbReference type="EMBL" id="FMJE01000003">
    <property type="protein sequence ID" value="SCM80541.1"/>
    <property type="molecule type" value="Genomic_DNA"/>
</dbReference>
<keyword evidence="4" id="KW-0812">Transmembrane</keyword>
<dbReference type="Gene3D" id="3.10.20.310">
    <property type="entry name" value="membrane protein fhac"/>
    <property type="match status" value="1"/>
</dbReference>
<dbReference type="Pfam" id="PF03799">
    <property type="entry name" value="FtsQ_DivIB_C"/>
    <property type="match status" value="1"/>
</dbReference>
<dbReference type="InterPro" id="IPR050487">
    <property type="entry name" value="FtsQ_DivIB"/>
</dbReference>